<name>A0A930VPK9_9ACTN</name>
<evidence type="ECO:0000313" key="1">
    <source>
        <dbReference type="EMBL" id="MBF4770477.1"/>
    </source>
</evidence>
<proteinExistence type="predicted"/>
<gene>
    <name evidence="1" type="ORF">ISU10_22110</name>
</gene>
<dbReference type="Proteomes" id="UP000660668">
    <property type="component" value="Unassembled WGS sequence"/>
</dbReference>
<dbReference type="RefSeq" id="WP_194698621.1">
    <property type="nucleotide sequence ID" value="NZ_JADKPO010000053.1"/>
</dbReference>
<sequence length="285" mass="29217">MTTFEWTRPPALAELAAALSTAEVDREAWADLAARAAAADTLVRVQRELAETPVSDGAEGWLTDFVGSWLQLGAENPEATQAAAGLVAQFGLLSEDQLQSLTDSVESTAEELHARELEAAGETPDPEAAMVQETAEGQFVRGVGSTLARRSGVGGVPGNLGIDLGVAGQAQALAGSLVPLGGLNQILPEAALISLAASAGMRLRKGESVAEVKAWLIGELSTIGVANAASVAVQVLSGLVVLRPLAVLGVKWGRARADSSAQATVSIRASRERLAPLLVSASAID</sequence>
<dbReference type="EMBL" id="JADKPO010000053">
    <property type="protein sequence ID" value="MBF4770477.1"/>
    <property type="molecule type" value="Genomic_DNA"/>
</dbReference>
<organism evidence="1 2">
    <name type="scientific">Nocardioides agariphilus</name>
    <dbReference type="NCBI Taxonomy" id="433664"/>
    <lineage>
        <taxon>Bacteria</taxon>
        <taxon>Bacillati</taxon>
        <taxon>Actinomycetota</taxon>
        <taxon>Actinomycetes</taxon>
        <taxon>Propionibacteriales</taxon>
        <taxon>Nocardioidaceae</taxon>
        <taxon>Nocardioides</taxon>
    </lineage>
</organism>
<keyword evidence="2" id="KW-1185">Reference proteome</keyword>
<dbReference type="AlphaFoldDB" id="A0A930VPK9"/>
<comment type="caution">
    <text evidence="1">The sequence shown here is derived from an EMBL/GenBank/DDBJ whole genome shotgun (WGS) entry which is preliminary data.</text>
</comment>
<accession>A0A930VPK9</accession>
<protein>
    <submittedName>
        <fullName evidence="1">Uncharacterized protein</fullName>
    </submittedName>
</protein>
<reference evidence="1" key="1">
    <citation type="submission" date="2020-11" db="EMBL/GenBank/DDBJ databases">
        <title>Nocardioides cynanchi sp. nov., isolated from soil of rhizosphere of Cynanchum wilfordii.</title>
        <authorList>
            <person name="Lee J.-S."/>
            <person name="Suh M.K."/>
            <person name="Kim J.-S."/>
        </authorList>
    </citation>
    <scope>NUCLEOTIDE SEQUENCE</scope>
    <source>
        <strain evidence="1">KCTC 19276</strain>
    </source>
</reference>
<evidence type="ECO:0000313" key="2">
    <source>
        <dbReference type="Proteomes" id="UP000660668"/>
    </source>
</evidence>